<dbReference type="AlphaFoldDB" id="A0AAN8EYH7"/>
<reference evidence="1 2" key="1">
    <citation type="submission" date="2019-10" db="EMBL/GenBank/DDBJ databases">
        <title>Assembly and Annotation for the nematode Trichostrongylus colubriformis.</title>
        <authorList>
            <person name="Martin J."/>
        </authorList>
    </citation>
    <scope>NUCLEOTIDE SEQUENCE [LARGE SCALE GENOMIC DNA]</scope>
    <source>
        <strain evidence="1">G859</strain>
        <tissue evidence="1">Whole worm</tissue>
    </source>
</reference>
<organism evidence="1 2">
    <name type="scientific">Trichostrongylus colubriformis</name>
    <name type="common">Black scour worm</name>
    <dbReference type="NCBI Taxonomy" id="6319"/>
    <lineage>
        <taxon>Eukaryota</taxon>
        <taxon>Metazoa</taxon>
        <taxon>Ecdysozoa</taxon>
        <taxon>Nematoda</taxon>
        <taxon>Chromadorea</taxon>
        <taxon>Rhabditida</taxon>
        <taxon>Rhabditina</taxon>
        <taxon>Rhabditomorpha</taxon>
        <taxon>Strongyloidea</taxon>
        <taxon>Trichostrongylidae</taxon>
        <taxon>Trichostrongylus</taxon>
    </lineage>
</organism>
<evidence type="ECO:0000313" key="1">
    <source>
        <dbReference type="EMBL" id="KAK5969521.1"/>
    </source>
</evidence>
<evidence type="ECO:0000313" key="2">
    <source>
        <dbReference type="Proteomes" id="UP001331761"/>
    </source>
</evidence>
<name>A0AAN8EYH7_TRICO</name>
<comment type="caution">
    <text evidence="1">The sequence shown here is derived from an EMBL/GenBank/DDBJ whole genome shotgun (WGS) entry which is preliminary data.</text>
</comment>
<keyword evidence="2" id="KW-1185">Reference proteome</keyword>
<sequence length="130" mass="15254">MVISAPLTTSTSDFDESLVVDEEDSENFVPYKYWNFYKRSTTQAKAQSESFMDRFLSIFHHEPSSTTPPMQDDPPLYAPFAKFGRRIMDQYYNNLRTKWNFLDRFQCSCTGNLVDIPRAKSFITMRVAYD</sequence>
<proteinExistence type="predicted"/>
<dbReference type="Proteomes" id="UP001331761">
    <property type="component" value="Unassembled WGS sequence"/>
</dbReference>
<protein>
    <submittedName>
        <fullName evidence="1">Uncharacterized protein</fullName>
    </submittedName>
</protein>
<accession>A0AAN8EYH7</accession>
<dbReference type="EMBL" id="WIXE01020065">
    <property type="protein sequence ID" value="KAK5969521.1"/>
    <property type="molecule type" value="Genomic_DNA"/>
</dbReference>
<gene>
    <name evidence="1" type="ORF">GCK32_010089</name>
</gene>